<dbReference type="FunFam" id="1.10.1200.10:FF:000005">
    <property type="entry name" value="Nonribosomal peptide synthetase 1"/>
    <property type="match status" value="1"/>
</dbReference>
<comment type="cofactor">
    <cofactor evidence="1">
        <name>pantetheine 4'-phosphate</name>
        <dbReference type="ChEBI" id="CHEBI:47942"/>
    </cofactor>
</comment>
<dbReference type="Pfam" id="PF00668">
    <property type="entry name" value="Condensation"/>
    <property type="match status" value="1"/>
</dbReference>
<dbReference type="InterPro" id="IPR023213">
    <property type="entry name" value="CAT-like_dom_sf"/>
</dbReference>
<feature type="domain" description="Carrier" evidence="4">
    <location>
        <begin position="1036"/>
        <end position="1111"/>
    </location>
</feature>
<dbReference type="InterPro" id="IPR020802">
    <property type="entry name" value="TesA-like"/>
</dbReference>
<keyword evidence="3" id="KW-0597">Phosphoprotein</keyword>
<dbReference type="CDD" id="cd19543">
    <property type="entry name" value="DCL_NRPS"/>
    <property type="match status" value="1"/>
</dbReference>
<sequence length="1386" mass="153602">LNAMTMDGTDGPELVANWTWAGALFTAEQIQELAQTWFQALEALVAYAAQPYVGGLTPSDVPLVTLNQGEIEQLEAMWPNLEDILPLSPLQKGQLFHALQPLQEASSTDAYVMPMVLDLEGVLDSQALQAAIQALLQRHASLRAGFVYEGVNEPVQVIQRTVALPWREIDLSELDETERASQCHLLLQEDRSRHFDPARPPLLRFSLIRLSASQHRLVLTSHHILLDGWSMPVLIHELFTLYANGADERVLPRVTPYRDYLAWLSGRDRAAAERAWRETLAGLQESTRLAPTRLPSSTSQATLAWTLSETITQALSQQARLRRLTLNTVVQGAWGLLLGQWIGRDDVVFGVTVAGRPPELPGIEHMVGLLIHTPPLRFQFSSAQPIIDVLTHVQDQQSCLMEHQHLDLADIQRLAGLGQLFDTLVVFENYPFDRDALQVAAADLRITNINGSDTTHYPLSLTAIPGARLSFRLGYRPDLFDRETAERLMQRLTRLFEAIARDPNQLIGHIELLDTVERQHLLTRWNDNSHPIPEVTLPTLFEAQVTKTPEAIALVFENQRITYAELNARVNRLAHRLIQQGVAPDMPVAILMPRALEQIIAILAVVKAGANYVPLNISDADSRLQAVLLETRTRILLTNSALQSRCVVHDVRVLVIDAEPLLAHAPSHDPSVVCVSEQLACLMYTSSSTGLPNGIGVTHRNIVNLVLDERLTAAAKRVLLHSPTSFDASLYELWVPLLTGGQVVIAPSDELSVPILQEVIKRYQISALWLNARLFYLMTDADLGYLSSVRQLITGGEVLSSTAVQRVRAFCPKMDLVNGHGPAETTTFATLYAVQGDYSTDSRVPVGTPLNNVQTYILDGGLQPVPIGAIGELYVAGAGLTHGYVHQPGLTAARFIANPFGPEGTRLYRTGDLVRWMSDGTLSFIGRTDRQIKIDGWRIELEEVEAALCRHPAVAQAAVTVCEERGGQKRLIGYAVLQPLAAESGTCADPTDLRQHMATQLPEPMVPATIVLLDRLPLMSNGKLDRKALPAVDLTPSRTPIEKKLVELWADIFGLETVQIHDNFFDLGGHSLLAIRLISRIHASFGVAITIRTLFEAPTIAELAQRLLTRDGTQQDSFDVLLPLKTKGTRPPLFCIHPGFGLSWNYIRLSHYLHADQPLYGLQARGFDGSRPLKPTIEAVAVDYIEQIRHVQPNGPYRLLGWSLGGYIAHSIAVQLEQQGEEVALLALLDTDADPAFLSRERKLNQYKDTIYDKFISSYGEEFISAIQEHKNSWENIYEVLENFACMLKGFSPSTYSGDVLFFRATIAEDDPIVVGGSKPGKLGGIVSPDTWKPYVLGSIEVHDVSCKHSDMDRPEPMSEIGCTLAHKLDQLSQQQPSQREKEILE</sequence>
<dbReference type="InterPro" id="IPR036736">
    <property type="entry name" value="ACP-like_sf"/>
</dbReference>
<dbReference type="GO" id="GO:0044550">
    <property type="term" value="P:secondary metabolite biosynthetic process"/>
    <property type="evidence" value="ECO:0007669"/>
    <property type="project" value="TreeGrafter"/>
</dbReference>
<gene>
    <name evidence="5" type="ORF">B0O95_1321</name>
</gene>
<reference evidence="5 6" key="1">
    <citation type="submission" date="2018-01" db="EMBL/GenBank/DDBJ databases">
        <title>Genomic Encyclopedia of Type Strains, Phase III (KMG-III): the genomes of soil and plant-associated and newly described type strains.</title>
        <authorList>
            <person name="Whitman W."/>
        </authorList>
    </citation>
    <scope>NUCLEOTIDE SEQUENCE [LARGE SCALE GENOMIC DNA]</scope>
    <source>
        <strain evidence="5 6">HKI456</strain>
    </source>
</reference>
<organism evidence="5 6">
    <name type="scientific">Mycetohabitans endofungorum</name>
    <dbReference type="NCBI Taxonomy" id="417203"/>
    <lineage>
        <taxon>Bacteria</taxon>
        <taxon>Pseudomonadati</taxon>
        <taxon>Pseudomonadota</taxon>
        <taxon>Betaproteobacteria</taxon>
        <taxon>Burkholderiales</taxon>
        <taxon>Burkholderiaceae</taxon>
        <taxon>Mycetohabitans</taxon>
    </lineage>
</organism>
<evidence type="ECO:0000313" key="5">
    <source>
        <dbReference type="EMBL" id="PPB80653.1"/>
    </source>
</evidence>
<dbReference type="SUPFAM" id="SSF47336">
    <property type="entry name" value="ACP-like"/>
    <property type="match status" value="1"/>
</dbReference>
<evidence type="ECO:0000313" key="6">
    <source>
        <dbReference type="Proteomes" id="UP000243096"/>
    </source>
</evidence>
<accession>A0A2P5K6J1</accession>
<dbReference type="SUPFAM" id="SSF52777">
    <property type="entry name" value="CoA-dependent acyltransferases"/>
    <property type="match status" value="2"/>
</dbReference>
<dbReference type="SMART" id="SM00823">
    <property type="entry name" value="PKS_PP"/>
    <property type="match status" value="1"/>
</dbReference>
<dbReference type="InterPro" id="IPR020806">
    <property type="entry name" value="PKS_PP-bd"/>
</dbReference>
<dbReference type="FunFam" id="2.30.38.10:FF:000001">
    <property type="entry name" value="Non-ribosomal peptide synthetase PvdI"/>
    <property type="match status" value="1"/>
</dbReference>
<keyword evidence="2" id="KW-0596">Phosphopantetheine</keyword>
<dbReference type="GO" id="GO:0043041">
    <property type="term" value="P:amino acid activation for nonribosomal peptide biosynthetic process"/>
    <property type="evidence" value="ECO:0007669"/>
    <property type="project" value="TreeGrafter"/>
</dbReference>
<proteinExistence type="predicted"/>
<dbReference type="InterPro" id="IPR009081">
    <property type="entry name" value="PP-bd_ACP"/>
</dbReference>
<dbReference type="PROSITE" id="PS50075">
    <property type="entry name" value="CARRIER"/>
    <property type="match status" value="1"/>
</dbReference>
<dbReference type="InterPro" id="IPR029058">
    <property type="entry name" value="AB_hydrolase_fold"/>
</dbReference>
<dbReference type="Pfam" id="PF00550">
    <property type="entry name" value="PP-binding"/>
    <property type="match status" value="1"/>
</dbReference>
<dbReference type="Pfam" id="PF00501">
    <property type="entry name" value="AMP-binding"/>
    <property type="match status" value="1"/>
</dbReference>
<dbReference type="PANTHER" id="PTHR45527">
    <property type="entry name" value="NONRIBOSOMAL PEPTIDE SYNTHETASE"/>
    <property type="match status" value="1"/>
</dbReference>
<dbReference type="Proteomes" id="UP000243096">
    <property type="component" value="Unassembled WGS sequence"/>
</dbReference>
<dbReference type="Gene3D" id="3.40.50.980">
    <property type="match status" value="2"/>
</dbReference>
<dbReference type="SUPFAM" id="SSF53474">
    <property type="entry name" value="alpha/beta-Hydrolases"/>
    <property type="match status" value="1"/>
</dbReference>
<dbReference type="InterPro" id="IPR006162">
    <property type="entry name" value="Ppantetheine_attach_site"/>
</dbReference>
<dbReference type="EMBL" id="PRDW01000032">
    <property type="protein sequence ID" value="PPB80653.1"/>
    <property type="molecule type" value="Genomic_DNA"/>
</dbReference>
<dbReference type="InterPro" id="IPR025110">
    <property type="entry name" value="AMP-bd_C"/>
</dbReference>
<evidence type="ECO:0000259" key="4">
    <source>
        <dbReference type="PROSITE" id="PS50075"/>
    </source>
</evidence>
<dbReference type="Gene3D" id="2.30.38.10">
    <property type="entry name" value="Luciferase, Domain 3"/>
    <property type="match status" value="1"/>
</dbReference>
<dbReference type="GO" id="GO:0005829">
    <property type="term" value="C:cytosol"/>
    <property type="evidence" value="ECO:0007669"/>
    <property type="project" value="TreeGrafter"/>
</dbReference>
<keyword evidence="6" id="KW-1185">Reference proteome</keyword>
<dbReference type="Pfam" id="PF13193">
    <property type="entry name" value="AMP-binding_C"/>
    <property type="match status" value="1"/>
</dbReference>
<evidence type="ECO:0000256" key="2">
    <source>
        <dbReference type="ARBA" id="ARBA00022450"/>
    </source>
</evidence>
<dbReference type="Gene3D" id="3.30.559.30">
    <property type="entry name" value="Nonribosomal peptide synthetase, condensation domain"/>
    <property type="match status" value="2"/>
</dbReference>
<dbReference type="PROSITE" id="PS00012">
    <property type="entry name" value="PHOSPHOPANTETHEINE"/>
    <property type="match status" value="1"/>
</dbReference>
<evidence type="ECO:0000256" key="1">
    <source>
        <dbReference type="ARBA" id="ARBA00001957"/>
    </source>
</evidence>
<dbReference type="GO" id="GO:0003824">
    <property type="term" value="F:catalytic activity"/>
    <property type="evidence" value="ECO:0007669"/>
    <property type="project" value="InterPro"/>
</dbReference>
<dbReference type="CDD" id="cd12117">
    <property type="entry name" value="A_NRPS_Srf_like"/>
    <property type="match status" value="1"/>
</dbReference>
<dbReference type="NCBIfam" id="TIGR01733">
    <property type="entry name" value="AA-adenyl-dom"/>
    <property type="match status" value="1"/>
</dbReference>
<comment type="caution">
    <text evidence="5">The sequence shown here is derived from an EMBL/GenBank/DDBJ whole genome shotgun (WGS) entry which is preliminary data.</text>
</comment>
<dbReference type="Gene3D" id="3.40.50.1820">
    <property type="entry name" value="alpha/beta hydrolase"/>
    <property type="match status" value="1"/>
</dbReference>
<protein>
    <submittedName>
        <fullName evidence="5">Non-ribosomal peptide synthase protein (TIGR01720 family)/amino acid adenylation domain-containing protein</fullName>
    </submittedName>
</protein>
<dbReference type="Gene3D" id="3.30.300.30">
    <property type="match status" value="1"/>
</dbReference>
<dbReference type="Gene3D" id="3.30.559.10">
    <property type="entry name" value="Chloramphenicol acetyltransferase-like domain"/>
    <property type="match status" value="1"/>
</dbReference>
<feature type="non-terminal residue" evidence="5">
    <location>
        <position position="1"/>
    </location>
</feature>
<dbReference type="SUPFAM" id="SSF56801">
    <property type="entry name" value="Acetyl-CoA synthetase-like"/>
    <property type="match status" value="1"/>
</dbReference>
<dbReference type="InterPro" id="IPR045851">
    <property type="entry name" value="AMP-bd_C_sf"/>
</dbReference>
<dbReference type="InterPro" id="IPR000873">
    <property type="entry name" value="AMP-dep_synth/lig_dom"/>
</dbReference>
<evidence type="ECO:0000256" key="3">
    <source>
        <dbReference type="ARBA" id="ARBA00022553"/>
    </source>
</evidence>
<name>A0A2P5K6J1_9BURK</name>
<dbReference type="GO" id="GO:0031177">
    <property type="term" value="F:phosphopantetheine binding"/>
    <property type="evidence" value="ECO:0007669"/>
    <property type="project" value="InterPro"/>
</dbReference>
<dbReference type="SMART" id="SM00824">
    <property type="entry name" value="PKS_TE"/>
    <property type="match status" value="1"/>
</dbReference>
<dbReference type="PANTHER" id="PTHR45527:SF1">
    <property type="entry name" value="FATTY ACID SYNTHASE"/>
    <property type="match status" value="1"/>
</dbReference>
<dbReference type="InterPro" id="IPR001031">
    <property type="entry name" value="Thioesterase"/>
</dbReference>
<dbReference type="InterPro" id="IPR001242">
    <property type="entry name" value="Condensation_dom"/>
</dbReference>
<dbReference type="Pfam" id="PF00975">
    <property type="entry name" value="Thioesterase"/>
    <property type="match status" value="1"/>
</dbReference>
<dbReference type="InterPro" id="IPR010071">
    <property type="entry name" value="AA_adenyl_dom"/>
</dbReference>